<dbReference type="InterPro" id="IPR036365">
    <property type="entry name" value="PGBD-like_sf"/>
</dbReference>
<dbReference type="Gene3D" id="1.10.101.10">
    <property type="entry name" value="PGBD-like superfamily/PGBD"/>
    <property type="match status" value="1"/>
</dbReference>
<proteinExistence type="predicted"/>
<gene>
    <name evidence="4" type="ORF">IW256_005236</name>
</gene>
<dbReference type="PANTHER" id="PTHR32347:SF23">
    <property type="entry name" value="BLL5650 PROTEIN"/>
    <property type="match status" value="1"/>
</dbReference>
<keyword evidence="5" id="KW-1185">Reference proteome</keyword>
<dbReference type="Pfam" id="PF01471">
    <property type="entry name" value="PG_binding_1"/>
    <property type="match status" value="1"/>
</dbReference>
<dbReference type="SUPFAM" id="SSF47090">
    <property type="entry name" value="PGBD-like"/>
    <property type="match status" value="1"/>
</dbReference>
<keyword evidence="4" id="KW-0378">Hydrolase</keyword>
<dbReference type="AlphaFoldDB" id="A0A931DM78"/>
<dbReference type="GO" id="GO:0016787">
    <property type="term" value="F:hydrolase activity"/>
    <property type="evidence" value="ECO:0007669"/>
    <property type="project" value="UniProtKB-KW"/>
</dbReference>
<dbReference type="Proteomes" id="UP000614047">
    <property type="component" value="Unassembled WGS sequence"/>
</dbReference>
<sequence>MSRRRTVLLGAAGAVAAGGAGLATIGLGGGNGVTAAHSSLPPATAPVERTTLVETQRVDGTLGYGADRTVTGAGGSGTVTWLPGPGDEIARGRPAYKVDDRPVPLLYGSLPIYRTLAEGVEGPDVRQLEQNLRALGYTGFTVDRTFGSATTAAVKRWQEDLGVQETGTVTRGSALVAPGEIRVAERKAAVGDRAGGAILTYTGTVRQVSADLDVQYQRLARKGARVTIELPGGGTVKGTITSVGKVAKEGEDDRPTTVEIGIAVRGQGALGSYDKAPVTVHLTAARHAGVLAVPVGALLARPGGGYAVQVVEGSGVRTVPVETGVFTEGKVEVSGTGLAAGMKVGIPK</sequence>
<name>A0A931DM78_9ACTN</name>
<evidence type="ECO:0000259" key="3">
    <source>
        <dbReference type="Pfam" id="PF01471"/>
    </source>
</evidence>
<dbReference type="InterPro" id="IPR006311">
    <property type="entry name" value="TAT_signal"/>
</dbReference>
<dbReference type="EMBL" id="JADOUA010000001">
    <property type="protein sequence ID" value="MBG6091123.1"/>
    <property type="molecule type" value="Genomic_DNA"/>
</dbReference>
<reference evidence="4" key="1">
    <citation type="submission" date="2020-11" db="EMBL/GenBank/DDBJ databases">
        <title>Sequencing the genomes of 1000 actinobacteria strains.</title>
        <authorList>
            <person name="Klenk H.-P."/>
        </authorList>
    </citation>
    <scope>NUCLEOTIDE SEQUENCE</scope>
    <source>
        <strain evidence="4">DSM 43175</strain>
    </source>
</reference>
<dbReference type="PANTHER" id="PTHR32347">
    <property type="entry name" value="EFFLUX SYSTEM COMPONENT YKNX-RELATED"/>
    <property type="match status" value="1"/>
</dbReference>
<comment type="caution">
    <text evidence="4">The sequence shown here is derived from an EMBL/GenBank/DDBJ whole genome shotgun (WGS) entry which is preliminary data.</text>
</comment>
<feature type="domain" description="Peptidoglycan binding-like" evidence="3">
    <location>
        <begin position="122"/>
        <end position="170"/>
    </location>
</feature>
<keyword evidence="2" id="KW-0175">Coiled coil</keyword>
<evidence type="ECO:0000256" key="2">
    <source>
        <dbReference type="ARBA" id="ARBA00023054"/>
    </source>
</evidence>
<evidence type="ECO:0000256" key="1">
    <source>
        <dbReference type="ARBA" id="ARBA00004196"/>
    </source>
</evidence>
<dbReference type="InterPro" id="IPR050465">
    <property type="entry name" value="UPF0194_transport"/>
</dbReference>
<accession>A0A931DM78</accession>
<protein>
    <submittedName>
        <fullName evidence="4">Peptidoglycan hydrolase-like protein with peptidoglycan-binding domain</fullName>
    </submittedName>
</protein>
<dbReference type="GO" id="GO:0030313">
    <property type="term" value="C:cell envelope"/>
    <property type="evidence" value="ECO:0007669"/>
    <property type="project" value="UniProtKB-SubCell"/>
</dbReference>
<dbReference type="Gene3D" id="2.40.420.20">
    <property type="match status" value="1"/>
</dbReference>
<dbReference type="RefSeq" id="WP_231403930.1">
    <property type="nucleotide sequence ID" value="NZ_BAABES010000001.1"/>
</dbReference>
<dbReference type="PROSITE" id="PS51318">
    <property type="entry name" value="TAT"/>
    <property type="match status" value="1"/>
</dbReference>
<organism evidence="4 5">
    <name type="scientific">Actinomadura viridis</name>
    <dbReference type="NCBI Taxonomy" id="58110"/>
    <lineage>
        <taxon>Bacteria</taxon>
        <taxon>Bacillati</taxon>
        <taxon>Actinomycetota</taxon>
        <taxon>Actinomycetes</taxon>
        <taxon>Streptosporangiales</taxon>
        <taxon>Thermomonosporaceae</taxon>
        <taxon>Actinomadura</taxon>
    </lineage>
</organism>
<evidence type="ECO:0000313" key="4">
    <source>
        <dbReference type="EMBL" id="MBG6091123.1"/>
    </source>
</evidence>
<evidence type="ECO:0000313" key="5">
    <source>
        <dbReference type="Proteomes" id="UP000614047"/>
    </source>
</evidence>
<comment type="subcellular location">
    <subcellularLocation>
        <location evidence="1">Cell envelope</location>
    </subcellularLocation>
</comment>
<dbReference type="InterPro" id="IPR036366">
    <property type="entry name" value="PGBDSf"/>
</dbReference>
<dbReference type="InterPro" id="IPR002477">
    <property type="entry name" value="Peptidoglycan-bd-like"/>
</dbReference>